<evidence type="ECO:0000256" key="5">
    <source>
        <dbReference type="ARBA" id="ARBA00022605"/>
    </source>
</evidence>
<feature type="domain" description="Thiamine pyrophosphate enzyme central" evidence="12">
    <location>
        <begin position="210"/>
        <end position="344"/>
    </location>
</feature>
<comment type="pathway">
    <text evidence="1 11">Amino-acid biosynthesis; L-isoleucine biosynthesis; L-isoleucine from 2-oxobutanoate: step 1/4.</text>
</comment>
<dbReference type="InterPro" id="IPR012846">
    <property type="entry name" value="Acetolactate_synth_lsu"/>
</dbReference>
<dbReference type="InterPro" id="IPR012000">
    <property type="entry name" value="Thiamin_PyroP_enz_cen_dom"/>
</dbReference>
<dbReference type="GO" id="GO:0003984">
    <property type="term" value="F:acetolactate synthase activity"/>
    <property type="evidence" value="ECO:0007669"/>
    <property type="project" value="UniProtKB-EC"/>
</dbReference>
<evidence type="ECO:0000256" key="6">
    <source>
        <dbReference type="ARBA" id="ARBA00022679"/>
    </source>
</evidence>
<keyword evidence="16" id="KW-1185">Reference proteome</keyword>
<dbReference type="InterPro" id="IPR029035">
    <property type="entry name" value="DHS-like_NAD/FAD-binding_dom"/>
</dbReference>
<proteinExistence type="inferred from homology"/>
<dbReference type="Gene3D" id="3.40.50.970">
    <property type="match status" value="2"/>
</dbReference>
<evidence type="ECO:0000256" key="3">
    <source>
        <dbReference type="ARBA" id="ARBA00007812"/>
    </source>
</evidence>
<evidence type="ECO:0000256" key="1">
    <source>
        <dbReference type="ARBA" id="ARBA00004974"/>
    </source>
</evidence>
<keyword evidence="6 11" id="KW-0808">Transferase</keyword>
<dbReference type="EC" id="2.2.1.6" evidence="4 11"/>
<dbReference type="InterPro" id="IPR029061">
    <property type="entry name" value="THDP-binding"/>
</dbReference>
<evidence type="ECO:0000256" key="7">
    <source>
        <dbReference type="ARBA" id="ARBA00022723"/>
    </source>
</evidence>
<dbReference type="Proteomes" id="UP001221366">
    <property type="component" value="Unassembled WGS sequence"/>
</dbReference>
<evidence type="ECO:0000256" key="10">
    <source>
        <dbReference type="ARBA" id="ARBA00023304"/>
    </source>
</evidence>
<keyword evidence="7 11" id="KW-0479">Metal-binding</keyword>
<dbReference type="Pfam" id="PF02775">
    <property type="entry name" value="TPP_enzyme_C"/>
    <property type="match status" value="1"/>
</dbReference>
<comment type="cofactor">
    <cofactor evidence="11">
        <name>thiamine diphosphate</name>
        <dbReference type="ChEBI" id="CHEBI:58937"/>
    </cofactor>
    <text evidence="11">Binds 1 thiamine pyrophosphate per subunit.</text>
</comment>
<evidence type="ECO:0000256" key="2">
    <source>
        <dbReference type="ARBA" id="ARBA00005025"/>
    </source>
</evidence>
<comment type="caution">
    <text evidence="15">The sequence shown here is derived from an EMBL/GenBank/DDBJ whole genome shotgun (WGS) entry which is preliminary data.</text>
</comment>
<protein>
    <recommendedName>
        <fullName evidence="4 11">Acetolactate synthase</fullName>
        <ecNumber evidence="4 11">2.2.1.6</ecNumber>
    </recommendedName>
</protein>
<reference evidence="15 16" key="1">
    <citation type="submission" date="2023-03" db="EMBL/GenBank/DDBJ databases">
        <title>Muricauda XX sp. nov. and Muricauda XXX sp. nov., two novel species isolated from Okinawa Trough.</title>
        <authorList>
            <person name="Cao W."/>
            <person name="Deng X."/>
        </authorList>
    </citation>
    <scope>NUCLEOTIDE SEQUENCE [LARGE SCALE GENOMIC DNA]</scope>
    <source>
        <strain evidence="15 16">334s03</strain>
    </source>
</reference>
<evidence type="ECO:0000259" key="12">
    <source>
        <dbReference type="Pfam" id="PF00205"/>
    </source>
</evidence>
<keyword evidence="8 11" id="KW-0460">Magnesium</keyword>
<dbReference type="PANTHER" id="PTHR18968">
    <property type="entry name" value="THIAMINE PYROPHOSPHATE ENZYMES"/>
    <property type="match status" value="1"/>
</dbReference>
<evidence type="ECO:0000313" key="16">
    <source>
        <dbReference type="Proteomes" id="UP001221366"/>
    </source>
</evidence>
<evidence type="ECO:0000256" key="9">
    <source>
        <dbReference type="ARBA" id="ARBA00023052"/>
    </source>
</evidence>
<dbReference type="SUPFAM" id="SSF52518">
    <property type="entry name" value="Thiamin diphosphate-binding fold (THDP-binding)"/>
    <property type="match status" value="2"/>
</dbReference>
<evidence type="ECO:0000256" key="11">
    <source>
        <dbReference type="RuleBase" id="RU003591"/>
    </source>
</evidence>
<dbReference type="CDD" id="cd02015">
    <property type="entry name" value="TPP_AHAS"/>
    <property type="match status" value="1"/>
</dbReference>
<evidence type="ECO:0000259" key="13">
    <source>
        <dbReference type="Pfam" id="PF02775"/>
    </source>
</evidence>
<feature type="domain" description="Thiamine pyrophosphate enzyme N-terminal TPP-binding" evidence="14">
    <location>
        <begin position="20"/>
        <end position="135"/>
    </location>
</feature>
<comment type="catalytic activity">
    <reaction evidence="11">
        <text>2 pyruvate + H(+) = (2S)-2-acetolactate + CO2</text>
        <dbReference type="Rhea" id="RHEA:25249"/>
        <dbReference type="ChEBI" id="CHEBI:15361"/>
        <dbReference type="ChEBI" id="CHEBI:15378"/>
        <dbReference type="ChEBI" id="CHEBI:16526"/>
        <dbReference type="ChEBI" id="CHEBI:58476"/>
        <dbReference type="EC" id="2.2.1.6"/>
    </reaction>
</comment>
<evidence type="ECO:0000313" key="15">
    <source>
        <dbReference type="EMBL" id="MDF0717339.1"/>
    </source>
</evidence>
<comment type="similarity">
    <text evidence="3 11">Belongs to the TPP enzyme family.</text>
</comment>
<organism evidence="15 16">
    <name type="scientific">Flagellimonas yonaguniensis</name>
    <dbReference type="NCBI Taxonomy" id="3031325"/>
    <lineage>
        <taxon>Bacteria</taxon>
        <taxon>Pseudomonadati</taxon>
        <taxon>Bacteroidota</taxon>
        <taxon>Flavobacteriia</taxon>
        <taxon>Flavobacteriales</taxon>
        <taxon>Flavobacteriaceae</taxon>
        <taxon>Flagellimonas</taxon>
    </lineage>
</organism>
<dbReference type="InterPro" id="IPR012001">
    <property type="entry name" value="Thiamin_PyroP_enz_TPP-bd_dom"/>
</dbReference>
<keyword evidence="9 11" id="KW-0786">Thiamine pyrophosphate</keyword>
<dbReference type="SUPFAM" id="SSF52467">
    <property type="entry name" value="DHS-like NAD/FAD-binding domain"/>
    <property type="match status" value="1"/>
</dbReference>
<dbReference type="NCBIfam" id="TIGR00118">
    <property type="entry name" value="acolac_lg"/>
    <property type="match status" value="1"/>
</dbReference>
<dbReference type="Pfam" id="PF00205">
    <property type="entry name" value="TPP_enzyme_M"/>
    <property type="match status" value="1"/>
</dbReference>
<feature type="domain" description="Thiamine pyrophosphate enzyme TPP-binding" evidence="13">
    <location>
        <begin position="406"/>
        <end position="553"/>
    </location>
</feature>
<sequence>METLKAQKKDSKSQKAIRITGAEAIIHCLLAEGVDLIYGYPGGAIMPVYDELYKFQDKLTHILTRHEQGATHAAQGYARVTGKVGVAMATSGPGATNLVTGIADAQIDSTPMVCITGQVTRSLLGSDAFQETDIVGISTPVTKWNYQITKVEEIPEIMAKAFYIAKSGRPGPVLIDITKNAQFDELDFTYEKCTGVRSYKPVPEPDISAIEKAAELINNAKKPYIVFGQGVILGKAEEELKALVEKAGIPAAWTILGLSAMDTDHPLNVGMVGMHGNYGPNMLTNECDVLIAIGMRFDDRVTGDLNTYAKQAKIIHFEIDPAEVNKNVKVDVAVLGNAKETLGQILPMLDKKEHKEWKAEFDKMYQIEYDTLINKDIHPTKEGLTMGEVIEQINVASDQKAVIVSDVGQHQMIACRYAKFKQSKSNITSGGLGTMGFGLPAAIGAKMGAMDREVVAIIGDGGYQMTIQELGVIFQHNVPVKIVVLNNDHLGMVRQWQELFFDRRYASTVMTNPDFVKIAEGYHIKSRRVTERTDLEGAVEEMMASKDPYFLEVKVEKEDNVFPMIPSGASVSDIRLK</sequence>
<dbReference type="InterPro" id="IPR011766">
    <property type="entry name" value="TPP_enzyme_TPP-bd"/>
</dbReference>
<gene>
    <name evidence="15" type="primary">ilvB</name>
    <name evidence="15" type="ORF">PY092_14340</name>
</gene>
<comment type="pathway">
    <text evidence="2 11">Amino-acid biosynthesis; L-valine biosynthesis; L-valine from pyruvate: step 1/4.</text>
</comment>
<accession>A0ABT5Y1M2</accession>
<name>A0ABT5Y1M2_9FLAO</name>
<keyword evidence="5 11" id="KW-0028">Amino-acid biosynthesis</keyword>
<dbReference type="InterPro" id="IPR039368">
    <property type="entry name" value="AHAS_TPP"/>
</dbReference>
<evidence type="ECO:0000256" key="8">
    <source>
        <dbReference type="ARBA" id="ARBA00022842"/>
    </source>
</evidence>
<dbReference type="EMBL" id="JARFVB010000010">
    <property type="protein sequence ID" value="MDF0717339.1"/>
    <property type="molecule type" value="Genomic_DNA"/>
</dbReference>
<evidence type="ECO:0000256" key="4">
    <source>
        <dbReference type="ARBA" id="ARBA00013145"/>
    </source>
</evidence>
<comment type="cofactor">
    <cofactor evidence="11">
        <name>Mg(2+)</name>
        <dbReference type="ChEBI" id="CHEBI:18420"/>
    </cofactor>
    <text evidence="11">Binds 1 Mg(2+) ion per subunit.</text>
</comment>
<dbReference type="Pfam" id="PF02776">
    <property type="entry name" value="TPP_enzyme_N"/>
    <property type="match status" value="1"/>
</dbReference>
<dbReference type="InterPro" id="IPR045229">
    <property type="entry name" value="TPP_enz"/>
</dbReference>
<dbReference type="PANTHER" id="PTHR18968:SF13">
    <property type="entry name" value="ACETOLACTATE SYNTHASE CATALYTIC SUBUNIT, MITOCHONDRIAL"/>
    <property type="match status" value="1"/>
</dbReference>
<dbReference type="CDD" id="cd07035">
    <property type="entry name" value="TPP_PYR_POX_like"/>
    <property type="match status" value="1"/>
</dbReference>
<dbReference type="RefSeq" id="WP_275616489.1">
    <property type="nucleotide sequence ID" value="NZ_JARFVB010000010.1"/>
</dbReference>
<dbReference type="Gene3D" id="3.40.50.1220">
    <property type="entry name" value="TPP-binding domain"/>
    <property type="match status" value="1"/>
</dbReference>
<evidence type="ECO:0000259" key="14">
    <source>
        <dbReference type="Pfam" id="PF02776"/>
    </source>
</evidence>
<keyword evidence="10 11" id="KW-0100">Branched-chain amino acid biosynthesis</keyword>